<feature type="region of interest" description="Disordered" evidence="1">
    <location>
        <begin position="1"/>
        <end position="39"/>
    </location>
</feature>
<feature type="compositionally biased region" description="Low complexity" evidence="1">
    <location>
        <begin position="266"/>
        <end position="286"/>
    </location>
</feature>
<feature type="region of interest" description="Disordered" evidence="1">
    <location>
        <begin position="51"/>
        <end position="86"/>
    </location>
</feature>
<accession>A0A3S5AK91</accession>
<gene>
    <name evidence="2" type="ORF">PXEA_LOCUS12092</name>
</gene>
<evidence type="ECO:0000256" key="1">
    <source>
        <dbReference type="SAM" id="MobiDB-lite"/>
    </source>
</evidence>
<feature type="compositionally biased region" description="Polar residues" evidence="1">
    <location>
        <begin position="140"/>
        <end position="151"/>
    </location>
</feature>
<feature type="compositionally biased region" description="Polar residues" evidence="1">
    <location>
        <begin position="57"/>
        <end position="71"/>
    </location>
</feature>
<sequence>MVEFVTNQSRLLNNDDEDDKDDEDTSESSFDSNSETVSGCDFCADSASPILPRDKQSCPSNNVSHLETSSSRPKELSVELDGSRVPGGKVDSLHIAACEEINLAEESSQHPQYHCRHRHHHRQNHIHSSYHGHSHIHNNQNNGTGLPSQQGEDLPLENSVARVRAERKIQARTSIPSFHKDHALRRLLRRCTADPMLVAYLEQKQRARAAQAVYMAMAARRRHARQIRLLQATRVTRSAHKKDIISADSKVDSGSIEGEDDAMGNSKSESSVRSSSSSPSSSLASDSAEETNDEVDEELDQIPTAEFSRDSSGDEESEEPASKAGQPDGNTEPLKLLCSSSEGVRLETARPENNLSVKRSRID</sequence>
<feature type="compositionally biased region" description="Acidic residues" evidence="1">
    <location>
        <begin position="14"/>
        <end position="26"/>
    </location>
</feature>
<dbReference type="Proteomes" id="UP000784294">
    <property type="component" value="Unassembled WGS sequence"/>
</dbReference>
<feature type="region of interest" description="Disordered" evidence="1">
    <location>
        <begin position="115"/>
        <end position="155"/>
    </location>
</feature>
<name>A0A3S5AK91_9PLAT</name>
<reference evidence="2" key="1">
    <citation type="submission" date="2018-11" db="EMBL/GenBank/DDBJ databases">
        <authorList>
            <consortium name="Pathogen Informatics"/>
        </authorList>
    </citation>
    <scope>NUCLEOTIDE SEQUENCE</scope>
</reference>
<feature type="region of interest" description="Disordered" evidence="1">
    <location>
        <begin position="246"/>
        <end position="363"/>
    </location>
</feature>
<proteinExistence type="predicted"/>
<protein>
    <submittedName>
        <fullName evidence="2">Uncharacterized protein</fullName>
    </submittedName>
</protein>
<keyword evidence="3" id="KW-1185">Reference proteome</keyword>
<evidence type="ECO:0000313" key="2">
    <source>
        <dbReference type="EMBL" id="VEL18652.1"/>
    </source>
</evidence>
<comment type="caution">
    <text evidence="2">The sequence shown here is derived from an EMBL/GenBank/DDBJ whole genome shotgun (WGS) entry which is preliminary data.</text>
</comment>
<feature type="compositionally biased region" description="Acidic residues" evidence="1">
    <location>
        <begin position="287"/>
        <end position="300"/>
    </location>
</feature>
<dbReference type="AlphaFoldDB" id="A0A3S5AK91"/>
<dbReference type="EMBL" id="CAAALY010037964">
    <property type="protein sequence ID" value="VEL18652.1"/>
    <property type="molecule type" value="Genomic_DNA"/>
</dbReference>
<feature type="compositionally biased region" description="Basic residues" evidence="1">
    <location>
        <begin position="115"/>
        <end position="136"/>
    </location>
</feature>
<evidence type="ECO:0000313" key="3">
    <source>
        <dbReference type="Proteomes" id="UP000784294"/>
    </source>
</evidence>
<feature type="compositionally biased region" description="Polar residues" evidence="1">
    <location>
        <begin position="1"/>
        <end position="12"/>
    </location>
</feature>
<organism evidence="2 3">
    <name type="scientific">Protopolystoma xenopodis</name>
    <dbReference type="NCBI Taxonomy" id="117903"/>
    <lineage>
        <taxon>Eukaryota</taxon>
        <taxon>Metazoa</taxon>
        <taxon>Spiralia</taxon>
        <taxon>Lophotrochozoa</taxon>
        <taxon>Platyhelminthes</taxon>
        <taxon>Monogenea</taxon>
        <taxon>Polyopisthocotylea</taxon>
        <taxon>Polystomatidea</taxon>
        <taxon>Polystomatidae</taxon>
        <taxon>Protopolystoma</taxon>
    </lineage>
</organism>